<feature type="compositionally biased region" description="Acidic residues" evidence="1">
    <location>
        <begin position="336"/>
        <end position="352"/>
    </location>
</feature>
<dbReference type="Gene3D" id="3.30.40.10">
    <property type="entry name" value="Zinc/RING finger domain, C3HC4 (zinc finger)"/>
    <property type="match status" value="1"/>
</dbReference>
<keyword evidence="3" id="KW-1185">Reference proteome</keyword>
<feature type="region of interest" description="Disordered" evidence="1">
    <location>
        <begin position="242"/>
        <end position="284"/>
    </location>
</feature>
<evidence type="ECO:0000313" key="3">
    <source>
        <dbReference type="Proteomes" id="UP000008370"/>
    </source>
</evidence>
<dbReference type="Proteomes" id="UP000008370">
    <property type="component" value="Unassembled WGS sequence"/>
</dbReference>
<dbReference type="InParanoid" id="K5WCG2"/>
<evidence type="ECO:0000313" key="2">
    <source>
        <dbReference type="EMBL" id="EKM56694.1"/>
    </source>
</evidence>
<evidence type="ECO:0000256" key="1">
    <source>
        <dbReference type="SAM" id="MobiDB-lite"/>
    </source>
</evidence>
<dbReference type="EMBL" id="JH930471">
    <property type="protein sequence ID" value="EKM56694.1"/>
    <property type="molecule type" value="Genomic_DNA"/>
</dbReference>
<dbReference type="KEGG" id="pco:PHACADRAFT_253965"/>
<dbReference type="RefSeq" id="XP_007394531.1">
    <property type="nucleotide sequence ID" value="XM_007394469.1"/>
</dbReference>
<dbReference type="STRING" id="650164.K5WCG2"/>
<feature type="region of interest" description="Disordered" evidence="1">
    <location>
        <begin position="31"/>
        <end position="74"/>
    </location>
</feature>
<sequence length="361" mass="39633">MSKPFALAPCGHVLCHGCLVNWFSNEPAAPLGQAVQQAEPPSAQVEGDEGENNNADDPPLAPAPALPPAERRPAPLIRRKKTCPHCRAVVREKPVEVWSVKDMVNAVVRSGLADPDSVPEYLQGDTANDATTNPWKDIFPDDTRRPFADVLNESMGLRDDEDGGIYRCVDCHHEIWDGLCSSCGRFYPGHRIEFDSDSQDDEDGLQPMWLDYSDEDEEADMDFLRHIIGRRLDDLLDDEALSEGSDHREDGRGRGSRGGSHSNESIGHGSAHSDASNDEEYEGSFIDDSDDVAIAISAVRDIGRLYRAGDDEPVEVYSDEDGRPPPARRGRRVIDSDEEISLSGGDEEDDDLAAAVAARER</sequence>
<feature type="region of interest" description="Disordered" evidence="1">
    <location>
        <begin position="307"/>
        <end position="361"/>
    </location>
</feature>
<dbReference type="HOGENOM" id="CLU_767485_0_0_1"/>
<dbReference type="InterPro" id="IPR013083">
    <property type="entry name" value="Znf_RING/FYVE/PHD"/>
</dbReference>
<name>K5WCG2_PHACS</name>
<dbReference type="OrthoDB" id="6105938at2759"/>
<proteinExistence type="predicted"/>
<accession>K5WCG2</accession>
<dbReference type="SUPFAM" id="SSF57850">
    <property type="entry name" value="RING/U-box"/>
    <property type="match status" value="1"/>
</dbReference>
<reference evidence="2 3" key="1">
    <citation type="journal article" date="2012" name="BMC Genomics">
        <title>Comparative genomics of the white-rot fungi, Phanerochaete carnosa and P. chrysosporium, to elucidate the genetic basis of the distinct wood types they colonize.</title>
        <authorList>
            <person name="Suzuki H."/>
            <person name="MacDonald J."/>
            <person name="Syed K."/>
            <person name="Salamov A."/>
            <person name="Hori C."/>
            <person name="Aerts A."/>
            <person name="Henrissat B."/>
            <person name="Wiebenga A."/>
            <person name="vanKuyk P.A."/>
            <person name="Barry K."/>
            <person name="Lindquist E."/>
            <person name="LaButti K."/>
            <person name="Lapidus A."/>
            <person name="Lucas S."/>
            <person name="Coutinho P."/>
            <person name="Gong Y."/>
            <person name="Samejima M."/>
            <person name="Mahadevan R."/>
            <person name="Abou-Zaid M."/>
            <person name="de Vries R.P."/>
            <person name="Igarashi K."/>
            <person name="Yadav J.S."/>
            <person name="Grigoriev I.V."/>
            <person name="Master E.R."/>
        </authorList>
    </citation>
    <scope>NUCLEOTIDE SEQUENCE [LARGE SCALE GENOMIC DNA]</scope>
    <source>
        <strain evidence="2 3">HHB-10118-sp</strain>
    </source>
</reference>
<organism evidence="2 3">
    <name type="scientific">Phanerochaete carnosa (strain HHB-10118-sp)</name>
    <name type="common">White-rot fungus</name>
    <name type="synonym">Peniophora carnosa</name>
    <dbReference type="NCBI Taxonomy" id="650164"/>
    <lineage>
        <taxon>Eukaryota</taxon>
        <taxon>Fungi</taxon>
        <taxon>Dikarya</taxon>
        <taxon>Basidiomycota</taxon>
        <taxon>Agaricomycotina</taxon>
        <taxon>Agaricomycetes</taxon>
        <taxon>Polyporales</taxon>
        <taxon>Phanerochaetaceae</taxon>
        <taxon>Phanerochaete</taxon>
    </lineage>
</organism>
<feature type="compositionally biased region" description="Basic and acidic residues" evidence="1">
    <location>
        <begin position="244"/>
        <end position="253"/>
    </location>
</feature>
<evidence type="ECO:0008006" key="4">
    <source>
        <dbReference type="Google" id="ProtNLM"/>
    </source>
</evidence>
<protein>
    <recommendedName>
        <fullName evidence="4">RING-type domain-containing protein</fullName>
    </recommendedName>
</protein>
<dbReference type="AlphaFoldDB" id="K5WCG2"/>
<dbReference type="GeneID" id="18915931"/>
<gene>
    <name evidence="2" type="ORF">PHACADRAFT_253965</name>
</gene>